<dbReference type="EC" id="2.7.11.1" evidence="2"/>
<dbReference type="Pfam" id="PF23598">
    <property type="entry name" value="LRR_14"/>
    <property type="match status" value="1"/>
</dbReference>
<dbReference type="GO" id="GO:0016020">
    <property type="term" value="C:membrane"/>
    <property type="evidence" value="ECO:0007669"/>
    <property type="project" value="UniProtKB-SubCell"/>
</dbReference>
<feature type="domain" description="Malectin" evidence="16">
    <location>
        <begin position="389"/>
        <end position="576"/>
    </location>
</feature>
<keyword evidence="12" id="KW-0325">Glycoprotein</keyword>
<dbReference type="PANTHER" id="PTHR48006">
    <property type="entry name" value="LEUCINE-RICH REPEAT-CONTAINING PROTEIN DDB_G0281931-RELATED"/>
    <property type="match status" value="1"/>
</dbReference>
<evidence type="ECO:0000259" key="16">
    <source>
        <dbReference type="Pfam" id="PF11721"/>
    </source>
</evidence>
<keyword evidence="3" id="KW-0597">Phosphoprotein</keyword>
<evidence type="ECO:0000256" key="2">
    <source>
        <dbReference type="ARBA" id="ARBA00012513"/>
    </source>
</evidence>
<dbReference type="Gene3D" id="3.80.10.10">
    <property type="entry name" value="Ribonuclease Inhibitor"/>
    <property type="match status" value="2"/>
</dbReference>
<evidence type="ECO:0000259" key="17">
    <source>
        <dbReference type="Pfam" id="PF23598"/>
    </source>
</evidence>
<evidence type="ECO:0000256" key="10">
    <source>
        <dbReference type="ARBA" id="ARBA00023136"/>
    </source>
</evidence>
<proteinExistence type="predicted"/>
<evidence type="ECO:0000256" key="3">
    <source>
        <dbReference type="ARBA" id="ARBA00022553"/>
    </source>
</evidence>
<keyword evidence="8" id="KW-0547">Nucleotide-binding</keyword>
<dbReference type="AlphaFoldDB" id="A0AAD8NJP2"/>
<dbReference type="FunFam" id="2.60.120.430:FF:000004">
    <property type="entry name" value="Putative leucine-rich repeat receptor-like serine/threonine-protein kinase"/>
    <property type="match status" value="1"/>
</dbReference>
<evidence type="ECO:0000256" key="9">
    <source>
        <dbReference type="ARBA" id="ARBA00022840"/>
    </source>
</evidence>
<organism evidence="18 19">
    <name type="scientific">Tagetes erecta</name>
    <name type="common">African marigold</name>
    <dbReference type="NCBI Taxonomy" id="13708"/>
    <lineage>
        <taxon>Eukaryota</taxon>
        <taxon>Viridiplantae</taxon>
        <taxon>Streptophyta</taxon>
        <taxon>Embryophyta</taxon>
        <taxon>Tracheophyta</taxon>
        <taxon>Spermatophyta</taxon>
        <taxon>Magnoliopsida</taxon>
        <taxon>eudicotyledons</taxon>
        <taxon>Gunneridae</taxon>
        <taxon>Pentapetalae</taxon>
        <taxon>asterids</taxon>
        <taxon>campanulids</taxon>
        <taxon>Asterales</taxon>
        <taxon>Asteraceae</taxon>
        <taxon>Asteroideae</taxon>
        <taxon>Heliantheae alliance</taxon>
        <taxon>Tageteae</taxon>
        <taxon>Tagetes</taxon>
    </lineage>
</organism>
<dbReference type="InterPro" id="IPR021720">
    <property type="entry name" value="Malectin_dom"/>
</dbReference>
<evidence type="ECO:0000256" key="14">
    <source>
        <dbReference type="ARBA" id="ARBA00048679"/>
    </source>
</evidence>
<keyword evidence="4" id="KW-0433">Leucine-rich repeat</keyword>
<sequence>MKMKKLLFLAFSLIFCSNFSFTRSAKLDAKELKAMKEIWGKLGLLGKKEWDFNKDLCSDEGNWGLTVVCDCSFETNNTCRVTEIVIASQNISTAPPSEFTKLQYLQFLDLRHNYLRGTIPFEWATMRLRNISLMGNRLSGLFPKALTRMTTLLYLNIEGNRFSGPIPKEIANLKNLDMLDLSSNDFTGQLPAALAQLTNLTYLRICDNKFNGKIPNFISRWTRINILHVQGCSFEGPLPSSISALTQLNDLKISDLKGGASTFPSLQKMLGLKRLVLRNCLINGTIPNYFRNMKNLNAIDLSFNNLTGDIPSSFSEPEIVHIYLTKNNLTGPLPGWVVSSTKNLDVSYNYLTWDASGPKSCDQGQINNIHPCLRKDFPCTKSDGQKIYSLHINCGGREVNINNTMKYEADIKKKTGASTYYNGGNWAFSSTGNFLDGYDSSNVLILSNTSILNNIPTSHTELYTTARTAAISLTYYGLCLMNGNYTVRLHFSEIVFTQDHSFNSLGKRVFDVYVQGELKVKDFDIVKEAGGAGRAVIKSYRVDVKNNTLKIQLYWAGKGTTGIPVRGNYGPIISAISVDPMFHPI</sequence>
<evidence type="ECO:0000256" key="5">
    <source>
        <dbReference type="ARBA" id="ARBA00022679"/>
    </source>
</evidence>
<keyword evidence="6 15" id="KW-0732">Signal</keyword>
<evidence type="ECO:0000256" key="7">
    <source>
        <dbReference type="ARBA" id="ARBA00022737"/>
    </source>
</evidence>
<dbReference type="InterPro" id="IPR051824">
    <property type="entry name" value="LRR_Rcpt-Like_S/T_Kinase"/>
</dbReference>
<evidence type="ECO:0000256" key="8">
    <source>
        <dbReference type="ARBA" id="ARBA00022741"/>
    </source>
</evidence>
<reference evidence="18" key="1">
    <citation type="journal article" date="2023" name="bioRxiv">
        <title>Improved chromosome-level genome assembly for marigold (Tagetes erecta).</title>
        <authorList>
            <person name="Jiang F."/>
            <person name="Yuan L."/>
            <person name="Wang S."/>
            <person name="Wang H."/>
            <person name="Xu D."/>
            <person name="Wang A."/>
            <person name="Fan W."/>
        </authorList>
    </citation>
    <scope>NUCLEOTIDE SEQUENCE</scope>
    <source>
        <strain evidence="18">WSJ</strain>
        <tissue evidence="18">Leaf</tissue>
    </source>
</reference>
<dbReference type="Gene3D" id="2.60.120.430">
    <property type="entry name" value="Galactose-binding lectin"/>
    <property type="match status" value="1"/>
</dbReference>
<dbReference type="SUPFAM" id="SSF52058">
    <property type="entry name" value="L domain-like"/>
    <property type="match status" value="1"/>
</dbReference>
<dbReference type="Pfam" id="PF00560">
    <property type="entry name" value="LRR_1"/>
    <property type="match status" value="1"/>
</dbReference>
<keyword evidence="19" id="KW-1185">Reference proteome</keyword>
<dbReference type="InterPro" id="IPR001611">
    <property type="entry name" value="Leu-rich_rpt"/>
</dbReference>
<comment type="caution">
    <text evidence="18">The sequence shown here is derived from an EMBL/GenBank/DDBJ whole genome shotgun (WGS) entry which is preliminary data.</text>
</comment>
<dbReference type="PANTHER" id="PTHR48006:SF68">
    <property type="entry name" value="PROTEIN KINASE DOMAIN-CONTAINING PROTEIN"/>
    <property type="match status" value="1"/>
</dbReference>
<keyword evidence="9" id="KW-0067">ATP-binding</keyword>
<dbReference type="Pfam" id="PF11721">
    <property type="entry name" value="Malectin"/>
    <property type="match status" value="1"/>
</dbReference>
<dbReference type="Pfam" id="PF13855">
    <property type="entry name" value="LRR_8"/>
    <property type="match status" value="1"/>
</dbReference>
<protein>
    <recommendedName>
        <fullName evidence="2">non-specific serine/threonine protein kinase</fullName>
        <ecNumber evidence="2">2.7.11.1</ecNumber>
    </recommendedName>
</protein>
<dbReference type="Proteomes" id="UP001229421">
    <property type="component" value="Unassembled WGS sequence"/>
</dbReference>
<keyword evidence="10" id="KW-0472">Membrane</keyword>
<gene>
    <name evidence="18" type="ORF">QVD17_33104</name>
</gene>
<name>A0AAD8NJP2_TARER</name>
<dbReference type="GO" id="GO:0004674">
    <property type="term" value="F:protein serine/threonine kinase activity"/>
    <property type="evidence" value="ECO:0007669"/>
    <property type="project" value="UniProtKB-EC"/>
</dbReference>
<evidence type="ECO:0000256" key="15">
    <source>
        <dbReference type="SAM" id="SignalP"/>
    </source>
</evidence>
<evidence type="ECO:0000256" key="13">
    <source>
        <dbReference type="ARBA" id="ARBA00047899"/>
    </source>
</evidence>
<evidence type="ECO:0000256" key="11">
    <source>
        <dbReference type="ARBA" id="ARBA00023170"/>
    </source>
</evidence>
<feature type="chain" id="PRO_5042130944" description="non-specific serine/threonine protein kinase" evidence="15">
    <location>
        <begin position="25"/>
        <end position="585"/>
    </location>
</feature>
<dbReference type="GO" id="GO:0005524">
    <property type="term" value="F:ATP binding"/>
    <property type="evidence" value="ECO:0007669"/>
    <property type="project" value="UniProtKB-KW"/>
</dbReference>
<comment type="catalytic activity">
    <reaction evidence="13">
        <text>L-threonyl-[protein] + ATP = O-phospho-L-threonyl-[protein] + ADP + H(+)</text>
        <dbReference type="Rhea" id="RHEA:46608"/>
        <dbReference type="Rhea" id="RHEA-COMP:11060"/>
        <dbReference type="Rhea" id="RHEA-COMP:11605"/>
        <dbReference type="ChEBI" id="CHEBI:15378"/>
        <dbReference type="ChEBI" id="CHEBI:30013"/>
        <dbReference type="ChEBI" id="CHEBI:30616"/>
        <dbReference type="ChEBI" id="CHEBI:61977"/>
        <dbReference type="ChEBI" id="CHEBI:456216"/>
        <dbReference type="EC" id="2.7.11.1"/>
    </reaction>
</comment>
<dbReference type="FunFam" id="3.80.10.10:FF:000041">
    <property type="entry name" value="LRR receptor-like serine/threonine-protein kinase ERECTA"/>
    <property type="match status" value="1"/>
</dbReference>
<keyword evidence="5" id="KW-0808">Transferase</keyword>
<dbReference type="InterPro" id="IPR032675">
    <property type="entry name" value="LRR_dom_sf"/>
</dbReference>
<evidence type="ECO:0000256" key="4">
    <source>
        <dbReference type="ARBA" id="ARBA00022614"/>
    </source>
</evidence>
<evidence type="ECO:0000256" key="12">
    <source>
        <dbReference type="ARBA" id="ARBA00023180"/>
    </source>
</evidence>
<keyword evidence="11" id="KW-0675">Receptor</keyword>
<feature type="signal peptide" evidence="15">
    <location>
        <begin position="1"/>
        <end position="24"/>
    </location>
</feature>
<dbReference type="InterPro" id="IPR055414">
    <property type="entry name" value="LRR_R13L4/SHOC2-like"/>
</dbReference>
<feature type="domain" description="Disease resistance R13L4/SHOC-2-like LRR" evidence="17">
    <location>
        <begin position="144"/>
        <end position="252"/>
    </location>
</feature>
<evidence type="ECO:0000313" key="19">
    <source>
        <dbReference type="Proteomes" id="UP001229421"/>
    </source>
</evidence>
<keyword evidence="7" id="KW-0677">Repeat</keyword>
<comment type="subcellular location">
    <subcellularLocation>
        <location evidence="1">Membrane</location>
        <topology evidence="1">Single-pass type I membrane protein</topology>
    </subcellularLocation>
</comment>
<evidence type="ECO:0000256" key="6">
    <source>
        <dbReference type="ARBA" id="ARBA00022729"/>
    </source>
</evidence>
<evidence type="ECO:0000256" key="1">
    <source>
        <dbReference type="ARBA" id="ARBA00004479"/>
    </source>
</evidence>
<dbReference type="EMBL" id="JAUHHV010000009">
    <property type="protein sequence ID" value="KAK1412114.1"/>
    <property type="molecule type" value="Genomic_DNA"/>
</dbReference>
<evidence type="ECO:0000313" key="18">
    <source>
        <dbReference type="EMBL" id="KAK1412114.1"/>
    </source>
</evidence>
<comment type="catalytic activity">
    <reaction evidence="14">
        <text>L-seryl-[protein] + ATP = O-phospho-L-seryl-[protein] + ADP + H(+)</text>
        <dbReference type="Rhea" id="RHEA:17989"/>
        <dbReference type="Rhea" id="RHEA-COMP:9863"/>
        <dbReference type="Rhea" id="RHEA-COMP:11604"/>
        <dbReference type="ChEBI" id="CHEBI:15378"/>
        <dbReference type="ChEBI" id="CHEBI:29999"/>
        <dbReference type="ChEBI" id="CHEBI:30616"/>
        <dbReference type="ChEBI" id="CHEBI:83421"/>
        <dbReference type="ChEBI" id="CHEBI:456216"/>
        <dbReference type="EC" id="2.7.11.1"/>
    </reaction>
</comment>
<accession>A0AAD8NJP2</accession>